<evidence type="ECO:0000256" key="3">
    <source>
        <dbReference type="ARBA" id="ARBA00023043"/>
    </source>
</evidence>
<dbReference type="InterPro" id="IPR036770">
    <property type="entry name" value="Ankyrin_rpt-contain_sf"/>
</dbReference>
<dbReference type="Proteomes" id="UP000007241">
    <property type="component" value="Unassembled WGS sequence"/>
</dbReference>
<dbReference type="STRING" id="684364.F4P3D3"/>
<keyword evidence="5" id="KW-0812">Transmembrane</keyword>
<dbReference type="PANTHER" id="PTHR24161">
    <property type="entry name" value="ANK_REP_REGION DOMAIN-CONTAINING PROTEIN-RELATED"/>
    <property type="match status" value="1"/>
</dbReference>
<evidence type="ECO:0000256" key="2">
    <source>
        <dbReference type="ARBA" id="ARBA00022737"/>
    </source>
</evidence>
<protein>
    <recommendedName>
        <fullName evidence="1">protein S-acyltransferase</fullName>
        <ecNumber evidence="1">2.3.1.225</ecNumber>
    </recommendedName>
</protein>
<organism evidence="6 7">
    <name type="scientific">Batrachochytrium dendrobatidis (strain JAM81 / FGSC 10211)</name>
    <name type="common">Frog chytrid fungus</name>
    <dbReference type="NCBI Taxonomy" id="684364"/>
    <lineage>
        <taxon>Eukaryota</taxon>
        <taxon>Fungi</taxon>
        <taxon>Fungi incertae sedis</taxon>
        <taxon>Chytridiomycota</taxon>
        <taxon>Chytridiomycota incertae sedis</taxon>
        <taxon>Chytridiomycetes</taxon>
        <taxon>Rhizophydiales</taxon>
        <taxon>Rhizophydiales incertae sedis</taxon>
        <taxon>Batrachochytrium</taxon>
    </lineage>
</organism>
<dbReference type="PROSITE" id="PS50088">
    <property type="entry name" value="ANK_REPEAT"/>
    <property type="match status" value="1"/>
</dbReference>
<dbReference type="PANTHER" id="PTHR24161:SF85">
    <property type="entry name" value="PALMITOYLTRANSFERASE HIP14"/>
    <property type="match status" value="1"/>
</dbReference>
<gene>
    <name evidence="6" type="ORF">BATDEDRAFT_6965</name>
</gene>
<keyword evidence="3 4" id="KW-0040">ANK repeat</keyword>
<dbReference type="InterPro" id="IPR002110">
    <property type="entry name" value="Ankyrin_rpt"/>
</dbReference>
<evidence type="ECO:0000256" key="5">
    <source>
        <dbReference type="SAM" id="Phobius"/>
    </source>
</evidence>
<dbReference type="PROSITE" id="PS50297">
    <property type="entry name" value="ANK_REP_REGION"/>
    <property type="match status" value="1"/>
</dbReference>
<dbReference type="GeneID" id="18241616"/>
<dbReference type="OMA" id="KCGADPM"/>
<dbReference type="AlphaFoldDB" id="F4P3D3"/>
<accession>F4P3D3</accession>
<dbReference type="Gene3D" id="1.25.40.20">
    <property type="entry name" value="Ankyrin repeat-containing domain"/>
    <property type="match status" value="1"/>
</dbReference>
<dbReference type="EMBL" id="GL882884">
    <property type="protein sequence ID" value="EGF80198.1"/>
    <property type="molecule type" value="Genomic_DNA"/>
</dbReference>
<feature type="repeat" description="ANK" evidence="4">
    <location>
        <begin position="3"/>
        <end position="35"/>
    </location>
</feature>
<dbReference type="RefSeq" id="XP_006678833.1">
    <property type="nucleotide sequence ID" value="XM_006678770.2"/>
</dbReference>
<evidence type="ECO:0000313" key="7">
    <source>
        <dbReference type="Proteomes" id="UP000007241"/>
    </source>
</evidence>
<feature type="transmembrane region" description="Helical" evidence="5">
    <location>
        <begin position="6"/>
        <end position="28"/>
    </location>
</feature>
<keyword evidence="5" id="KW-1133">Transmembrane helix</keyword>
<dbReference type="InParanoid" id="F4P3D3"/>
<dbReference type="Pfam" id="PF12796">
    <property type="entry name" value="Ank_2"/>
    <property type="match status" value="1"/>
</dbReference>
<evidence type="ECO:0000256" key="4">
    <source>
        <dbReference type="PROSITE-ProRule" id="PRU00023"/>
    </source>
</evidence>
<sequence>DGQGYNALHLAVHAGHLMMIVLLISLGVDVDALDSLQHTPLMWAAYQGNSIEGLIELIRAKAQLDLVDSTGYTSLHWAVRSFVITIID</sequence>
<dbReference type="SMART" id="SM00248">
    <property type="entry name" value="ANK"/>
    <property type="match status" value="2"/>
</dbReference>
<name>F4P3D3_BATDJ</name>
<feature type="non-terminal residue" evidence="6">
    <location>
        <position position="88"/>
    </location>
</feature>
<dbReference type="EC" id="2.3.1.225" evidence="1"/>
<dbReference type="HOGENOM" id="CLU_2474886_0_0_1"/>
<keyword evidence="2" id="KW-0677">Repeat</keyword>
<dbReference type="GO" id="GO:0019706">
    <property type="term" value="F:protein-cysteine S-palmitoyltransferase activity"/>
    <property type="evidence" value="ECO:0007669"/>
    <property type="project" value="UniProtKB-EC"/>
</dbReference>
<evidence type="ECO:0000256" key="1">
    <source>
        <dbReference type="ARBA" id="ARBA00012210"/>
    </source>
</evidence>
<reference evidence="6 7" key="1">
    <citation type="submission" date="2009-12" db="EMBL/GenBank/DDBJ databases">
        <title>The draft genome of Batrachochytrium dendrobatidis.</title>
        <authorList>
            <consortium name="US DOE Joint Genome Institute (JGI-PGF)"/>
            <person name="Kuo A."/>
            <person name="Salamov A."/>
            <person name="Schmutz J."/>
            <person name="Lucas S."/>
            <person name="Pitluck S."/>
            <person name="Rosenblum E."/>
            <person name="Stajich J."/>
            <person name="Eisen M."/>
            <person name="Grigoriev I.V."/>
        </authorList>
    </citation>
    <scope>NUCLEOTIDE SEQUENCE [LARGE SCALE GENOMIC DNA]</scope>
    <source>
        <strain evidence="7">JAM81 / FGSC 10211</strain>
    </source>
</reference>
<dbReference type="OrthoDB" id="6781668at2759"/>
<keyword evidence="5" id="KW-0472">Membrane</keyword>
<proteinExistence type="predicted"/>
<evidence type="ECO:0000313" key="6">
    <source>
        <dbReference type="EMBL" id="EGF80198.1"/>
    </source>
</evidence>
<keyword evidence="7" id="KW-1185">Reference proteome</keyword>
<dbReference type="SUPFAM" id="SSF48403">
    <property type="entry name" value="Ankyrin repeat"/>
    <property type="match status" value="1"/>
</dbReference>
<feature type="non-terminal residue" evidence="6">
    <location>
        <position position="1"/>
    </location>
</feature>